<sequence length="343" mass="37607">MAKVPRSRAIKKPKAGSALHDALKFLFMAQKREGLPWETHCQLNNGMAMATNGILTVGHKIEEDISVAPHTETLMKALAKCGQTLSLTQHTESLLVIQSDKLRANIPCAELTSMPPLYPDKQVAALTPEISTAFGILAPLINESETRTGITGVLLQANTASATNGHAIIEYWHGIDLPPGLLVPRASALAVVKCSKTLSGLGFSDKSVTFYFDDESFIKTSLIDGKFPDIAKLFKKDYNYLPLPELFYEGFDSVASFIDSETGSVMFHNEKIRTSMYDHKGASYEVEGLPDLAEGMGVSVKLVNLCRNAMTQADFKSESESIQFIGEKTRGKIMLLKFRDTQI</sequence>
<dbReference type="EMBL" id="MZ501266">
    <property type="protein sequence ID" value="QZA70468.1"/>
    <property type="molecule type" value="Genomic_DNA"/>
</dbReference>
<accession>A0AAE8BPZ8</accession>
<keyword evidence="2" id="KW-1185">Reference proteome</keyword>
<dbReference type="Proteomes" id="UP000828678">
    <property type="component" value="Segment"/>
</dbReference>
<gene>
    <name evidence="1" type="primary">55</name>
    <name evidence="1" type="ORF">AH03_55</name>
</gene>
<organism evidence="1 2">
    <name type="scientific">Erwinia phage AH03</name>
    <dbReference type="NCBI Taxonomy" id="2869568"/>
    <lineage>
        <taxon>Viruses</taxon>
        <taxon>Duplodnaviria</taxon>
        <taxon>Heunggongvirae</taxon>
        <taxon>Uroviricota</taxon>
        <taxon>Caudoviricetes</taxon>
        <taxon>Ahotrevirus</taxon>
        <taxon>Ahotrevirus AH03</taxon>
    </lineage>
</organism>
<evidence type="ECO:0000313" key="1">
    <source>
        <dbReference type="EMBL" id="QZA70468.1"/>
    </source>
</evidence>
<name>A0AAE8BPZ8_9CAUD</name>
<dbReference type="Gene3D" id="3.70.10.10">
    <property type="match status" value="1"/>
</dbReference>
<evidence type="ECO:0000313" key="2">
    <source>
        <dbReference type="Proteomes" id="UP000828678"/>
    </source>
</evidence>
<reference evidence="1" key="1">
    <citation type="submission" date="2021-07" db="EMBL/GenBank/DDBJ databases">
        <authorList>
            <person name="Roth S.J."/>
            <person name="Krukonis G.P."/>
            <person name="Delesalle V.A."/>
        </authorList>
    </citation>
    <scope>NUCLEOTIDE SEQUENCE</scope>
</reference>
<protein>
    <submittedName>
        <fullName evidence="1">DNA polymerase III sliding clamp</fullName>
    </submittedName>
</protein>
<dbReference type="Gene3D" id="3.10.150.10">
    <property type="entry name" value="DNA Polymerase III, subunit A, domain 2"/>
    <property type="match status" value="1"/>
</dbReference>
<proteinExistence type="predicted"/>